<gene>
    <name evidence="1" type="ORF">LEP1GSC179_0050</name>
</gene>
<comment type="caution">
    <text evidence="1">The sequence shown here is derived from an EMBL/GenBank/DDBJ whole genome shotgun (WGS) entry which is preliminary data.</text>
</comment>
<evidence type="ECO:0000313" key="1">
    <source>
        <dbReference type="EMBL" id="EKO35750.1"/>
    </source>
</evidence>
<reference evidence="1" key="1">
    <citation type="submission" date="2012-10" db="EMBL/GenBank/DDBJ databases">
        <authorList>
            <person name="Harkins D.M."/>
            <person name="Durkin A.S."/>
            <person name="Brinkac L.M."/>
            <person name="Haft D.H."/>
            <person name="Selengut J.D."/>
            <person name="Sanka R."/>
            <person name="DePew J."/>
            <person name="Purushe J."/>
            <person name="Matthias M.A."/>
            <person name="Vinetz J.M."/>
            <person name="Sutton G.G."/>
            <person name="Nierman W.C."/>
            <person name="Fouts D.E."/>
        </authorList>
    </citation>
    <scope>NUCLEOTIDE SEQUENCE [LARGE SCALE GENOMIC DNA]</scope>
    <source>
        <strain evidence="1">MOR084</strain>
    </source>
</reference>
<sequence>MNNEIESITITFKDGTVIVLTVESMRIIDPTIVKQFKTAIETSGATNVIGELPGG</sequence>
<dbReference type="Proteomes" id="UP000006329">
    <property type="component" value="Unassembled WGS sequence"/>
</dbReference>
<protein>
    <submittedName>
        <fullName evidence="1">Uncharacterized protein</fullName>
    </submittedName>
</protein>
<accession>A0A0E2BKM2</accession>
<name>A0A0E2BKM2_9LEPT</name>
<keyword evidence="2" id="KW-1185">Reference proteome</keyword>
<dbReference type="RefSeq" id="WP_004478882.1">
    <property type="nucleotide sequence ID" value="NZ_AHON02000005.1"/>
</dbReference>
<dbReference type="AlphaFoldDB" id="A0A0E2BKM2"/>
<organism evidence="1 2">
    <name type="scientific">Leptospira santarosai str. MOR084</name>
    <dbReference type="NCBI Taxonomy" id="1049984"/>
    <lineage>
        <taxon>Bacteria</taxon>
        <taxon>Pseudomonadati</taxon>
        <taxon>Spirochaetota</taxon>
        <taxon>Spirochaetia</taxon>
        <taxon>Leptospirales</taxon>
        <taxon>Leptospiraceae</taxon>
        <taxon>Leptospira</taxon>
    </lineage>
</organism>
<proteinExistence type="predicted"/>
<evidence type="ECO:0000313" key="2">
    <source>
        <dbReference type="Proteomes" id="UP000006329"/>
    </source>
</evidence>
<dbReference type="EMBL" id="AHON02000005">
    <property type="protein sequence ID" value="EKO35750.1"/>
    <property type="molecule type" value="Genomic_DNA"/>
</dbReference>